<proteinExistence type="predicted"/>
<comment type="caution">
    <text evidence="1">The sequence shown here is derived from an EMBL/GenBank/DDBJ whole genome shotgun (WGS) entry which is preliminary data.</text>
</comment>
<dbReference type="Proteomes" id="UP001642409">
    <property type="component" value="Unassembled WGS sequence"/>
</dbReference>
<dbReference type="AlphaFoldDB" id="A0AA86NLY5"/>
<sequence>MQEILCSCALHTAKTVLQTDDPILVSTVLNLCQPYLHLNVASVLPTISPTATHPNKFINLLVCSFSSLISYKSREILNQFLQDHMEEIDLAYLLVQFTQNLPYNLPINICEYPLESGAVTQRVMLQYAECTKQLQENEQQKLSQMITYDLLFKTCVKYEAFKHSDVIISDHDIVQPAIQKIQQLKLEHRATRAQNIQLCELLKSWQNSEEGQTANELFKQQKRIQVLGPNQHQHDPSRYPIRPPEELIHQFTNDNDDEDEDRVQHFSSFTNEGENGIIDVSNKIFNYSLIVTKMNYFNQQYGPGEFKIISKLINILLKYSMAQINPQFYAKRNVTNMLLSASFQYLIHLIFATTIDFTFIEQHLTSIITSENIKLAVLTNKQAENNLALDNLDPIFKIPFVFNSEYLELLSMLTQYKQSAVFAKFLIKMAVFKPLSEPSDNHIIEGVENICKVIFTLEAVRQPQIAIEFGFRCFSCEYFMSQTGGPDVGEKEAKQIREMILQEVEARCEGIEAFSYFAKGFKAIGV</sequence>
<organism evidence="1">
    <name type="scientific">Hexamita inflata</name>
    <dbReference type="NCBI Taxonomy" id="28002"/>
    <lineage>
        <taxon>Eukaryota</taxon>
        <taxon>Metamonada</taxon>
        <taxon>Diplomonadida</taxon>
        <taxon>Hexamitidae</taxon>
        <taxon>Hexamitinae</taxon>
        <taxon>Hexamita</taxon>
    </lineage>
</organism>
<accession>A0AA86NLY5</accession>
<evidence type="ECO:0000313" key="2">
    <source>
        <dbReference type="EMBL" id="CAL6058074.1"/>
    </source>
</evidence>
<keyword evidence="3" id="KW-1185">Reference proteome</keyword>
<evidence type="ECO:0000313" key="3">
    <source>
        <dbReference type="Proteomes" id="UP001642409"/>
    </source>
</evidence>
<gene>
    <name evidence="2" type="ORF">HINF_LOCUS47964</name>
    <name evidence="1" type="ORF">HINF_LOCUS9200</name>
</gene>
<protein>
    <submittedName>
        <fullName evidence="2">Hypothetical_protein</fullName>
    </submittedName>
</protein>
<dbReference type="EMBL" id="CATOUU010000226">
    <property type="protein sequence ID" value="CAI9921555.1"/>
    <property type="molecule type" value="Genomic_DNA"/>
</dbReference>
<dbReference type="EMBL" id="CAXDID020000218">
    <property type="protein sequence ID" value="CAL6058074.1"/>
    <property type="molecule type" value="Genomic_DNA"/>
</dbReference>
<evidence type="ECO:0000313" key="1">
    <source>
        <dbReference type="EMBL" id="CAI9921555.1"/>
    </source>
</evidence>
<name>A0AA86NLY5_9EUKA</name>
<reference evidence="1" key="1">
    <citation type="submission" date="2023-06" db="EMBL/GenBank/DDBJ databases">
        <authorList>
            <person name="Kurt Z."/>
        </authorList>
    </citation>
    <scope>NUCLEOTIDE SEQUENCE</scope>
</reference>
<reference evidence="2 3" key="2">
    <citation type="submission" date="2024-07" db="EMBL/GenBank/DDBJ databases">
        <authorList>
            <person name="Akdeniz Z."/>
        </authorList>
    </citation>
    <scope>NUCLEOTIDE SEQUENCE [LARGE SCALE GENOMIC DNA]</scope>
</reference>